<dbReference type="InterPro" id="IPR018755">
    <property type="entry name" value="Phage_Mu_Gp48"/>
</dbReference>
<dbReference type="Pfam" id="PF10076">
    <property type="entry name" value="Phage_Mu_Gp48"/>
    <property type="match status" value="1"/>
</dbReference>
<reference evidence="1" key="1">
    <citation type="journal article" date="2021" name="Proc. Natl. Acad. Sci. U.S.A.">
        <title>A Catalog of Tens of Thousands of Viruses from Human Metagenomes Reveals Hidden Associations with Chronic Diseases.</title>
        <authorList>
            <person name="Tisza M.J."/>
            <person name="Buck C.B."/>
        </authorList>
    </citation>
    <scope>NUCLEOTIDE SEQUENCE</scope>
    <source>
        <strain evidence="1">CtHP32</strain>
    </source>
</reference>
<organism evidence="1">
    <name type="scientific">Myoviridae sp. ctHP32</name>
    <dbReference type="NCBI Taxonomy" id="2823539"/>
    <lineage>
        <taxon>Viruses</taxon>
        <taxon>Duplodnaviria</taxon>
        <taxon>Heunggongvirae</taxon>
        <taxon>Uroviricota</taxon>
        <taxon>Caudoviricetes</taxon>
    </lineage>
</organism>
<accession>A0A8S5LG02</accession>
<evidence type="ECO:0000313" key="1">
    <source>
        <dbReference type="EMBL" id="DAD68811.1"/>
    </source>
</evidence>
<name>A0A8S5LG02_9CAUD</name>
<sequence>MTAIADNFFFQTMDTSAVEMWEQIFGIIPNPATEDLDFRRRRALNRISTRPPFTLGFLYQKLDEIIGSGQWEVEVDYPNYTLYIDSSAENQLWANEVAITLNKVKPAHIVYRNRPYTTDTLLENEQIDLTKFSFNYRLGAWLLGSLPFGQEESLGVIKMPTQKSIQSALLNGSAENIVDLVASARINGTISITQLTKSAAENVANISYTVTQEQAAEVTLVELLDSSGEVLTSSGVYVPITEQAIFRHSIKVEEGTANV</sequence>
<protein>
    <submittedName>
        <fullName evidence="1">Tail protein</fullName>
    </submittedName>
</protein>
<proteinExistence type="predicted"/>
<dbReference type="EMBL" id="BK014710">
    <property type="protein sequence ID" value="DAD68811.1"/>
    <property type="molecule type" value="Genomic_DNA"/>
</dbReference>